<evidence type="ECO:0000256" key="2">
    <source>
        <dbReference type="SAM" id="MobiDB-lite"/>
    </source>
</evidence>
<dbReference type="AlphaFoldDB" id="A0A485LSQ5"/>
<organism evidence="5 6">
    <name type="scientific">Aphanomyces stellatus</name>
    <dbReference type="NCBI Taxonomy" id="120398"/>
    <lineage>
        <taxon>Eukaryota</taxon>
        <taxon>Sar</taxon>
        <taxon>Stramenopiles</taxon>
        <taxon>Oomycota</taxon>
        <taxon>Saprolegniomycetes</taxon>
        <taxon>Saprolegniales</taxon>
        <taxon>Verrucalvaceae</taxon>
        <taxon>Aphanomyces</taxon>
    </lineage>
</organism>
<protein>
    <submittedName>
        <fullName evidence="5">Aste57867_25252 protein</fullName>
    </submittedName>
</protein>
<sequence length="872" mass="99076">MHAHHDFTCGFLSKGRPPPNSVTPFSGKLTRVFFVLITSRLDYYHKDPRPSFKANINGTFLFDKNTKVQDCSDLYSGLPAYTFSVTTNGDCMLLTAESHDEMTDWLDAIRECIENQVHILRGTLWKKTAKRPKQPWIPRDVELGHVSLTYVTQQFHLKVRNHVKLTSRSFVVDLEPMRHAHVFGICTGESSITFAAATAHDKDRWLREIEIRIAKQRIHWRTFQKPSDLAGHDIRRATSHKWKRRFCELERGAMAIKLDERRLGMELHVPLELVTAIEADPADVGRSNAFGVVRFGEVKLFVSAFSVAEKRNWLAKIDMARRDMAHQKHTYIFPDAIKALMANTGYRTIKVAATERLDVIMEQFRERILVLVPTACEEAATYVPKASVLVSVTDQTGRHSSFDAMWHLLRIQSRPLKMTFRLPIAKDGLLRMKTALPVPQWVPRRCVVETGALKWFSLQENQPQPIQVVSLRDCSVTLLRDFDADFGEMPNCFVLTCNATRVLFSASSAQDCVLWMAILQLEICTFSGDIRFAPSSPTVDERRRNKLVKHVKFIADKVYATQIEGDDKGETPPPPPQDVAPPPSAHGRRRKSTGSIASSSQAGDDFADDDFDDDEYLSFTERLHRHLVERPQQYIAATREDAKQRATAYIQERRQSIMATPMYKRLSEAKERMEVQLAPAKEELEKMSKKATEVVKETARDIRSHIVIPDPETSDYFNGSKRYLSADILGKSVRRIEQRSAKNAQRYIETEDLVKSMRTGVPMLEVPVVDVNRPAVLTADAARRFFVELTHGATKTSYEALVELLRSLCVSQHGNVDNLAPFETALLDLEGRHRLTYAIPIDMFVEVAAKMIHDAPTIKAMDRLAKGVLLPI</sequence>
<dbReference type="PROSITE" id="PS50003">
    <property type="entry name" value="PH_DOMAIN"/>
    <property type="match status" value="3"/>
</dbReference>
<accession>A0A485LSQ5</accession>
<feature type="domain" description="PH" evidence="3">
    <location>
        <begin position="423"/>
        <end position="524"/>
    </location>
</feature>
<dbReference type="EMBL" id="VJMH01007511">
    <property type="protein sequence ID" value="KAF0682615.1"/>
    <property type="molecule type" value="Genomic_DNA"/>
</dbReference>
<proteinExistence type="predicted"/>
<keyword evidence="1" id="KW-0175">Coiled coil</keyword>
<dbReference type="OrthoDB" id="77106at2759"/>
<name>A0A485LSQ5_9STRA</name>
<dbReference type="InterPro" id="IPR001849">
    <property type="entry name" value="PH_domain"/>
</dbReference>
<feature type="compositionally biased region" description="Polar residues" evidence="2">
    <location>
        <begin position="593"/>
        <end position="602"/>
    </location>
</feature>
<dbReference type="EMBL" id="CAADRA010007537">
    <property type="protein sequence ID" value="VFU01878.1"/>
    <property type="molecule type" value="Genomic_DNA"/>
</dbReference>
<feature type="domain" description="PH" evidence="3">
    <location>
        <begin position="117"/>
        <end position="214"/>
    </location>
</feature>
<feature type="domain" description="PH" evidence="3">
    <location>
        <begin position="5"/>
        <end position="114"/>
    </location>
</feature>
<feature type="coiled-coil region" evidence="1">
    <location>
        <begin position="663"/>
        <end position="701"/>
    </location>
</feature>
<dbReference type="Pfam" id="PF00169">
    <property type="entry name" value="PH"/>
    <property type="match status" value="2"/>
</dbReference>
<dbReference type="InterPro" id="IPR051707">
    <property type="entry name" value="PI-Interact_SigTrans_Reg"/>
</dbReference>
<reference evidence="4" key="2">
    <citation type="submission" date="2019-06" db="EMBL/GenBank/DDBJ databases">
        <title>Genomics analysis of Aphanomyces spp. identifies a new class of oomycete effector associated with host adaptation.</title>
        <authorList>
            <person name="Gaulin E."/>
        </authorList>
    </citation>
    <scope>NUCLEOTIDE SEQUENCE</scope>
    <source>
        <strain evidence="4">CBS 578.67</strain>
    </source>
</reference>
<feature type="region of interest" description="Disordered" evidence="2">
    <location>
        <begin position="564"/>
        <end position="610"/>
    </location>
</feature>
<dbReference type="SMART" id="SM00233">
    <property type="entry name" value="PH"/>
    <property type="match status" value="4"/>
</dbReference>
<dbReference type="CDD" id="cd00821">
    <property type="entry name" value="PH"/>
    <property type="match status" value="3"/>
</dbReference>
<reference evidence="5 6" key="1">
    <citation type="submission" date="2019-03" db="EMBL/GenBank/DDBJ databases">
        <authorList>
            <person name="Gaulin E."/>
            <person name="Dumas B."/>
        </authorList>
    </citation>
    <scope>NUCLEOTIDE SEQUENCE [LARGE SCALE GENOMIC DNA]</scope>
    <source>
        <strain evidence="5">CBS 568.67</strain>
    </source>
</reference>
<dbReference type="Proteomes" id="UP000332933">
    <property type="component" value="Unassembled WGS sequence"/>
</dbReference>
<dbReference type="InterPro" id="IPR011993">
    <property type="entry name" value="PH-like_dom_sf"/>
</dbReference>
<gene>
    <name evidence="5" type="primary">Aste57867_25252</name>
    <name evidence="4" type="ORF">As57867_025174</name>
    <name evidence="5" type="ORF">ASTE57867_25252</name>
</gene>
<feature type="compositionally biased region" description="Pro residues" evidence="2">
    <location>
        <begin position="571"/>
        <end position="584"/>
    </location>
</feature>
<dbReference type="Gene3D" id="2.30.29.30">
    <property type="entry name" value="Pleckstrin-homology domain (PH domain)/Phosphotyrosine-binding domain (PTB)"/>
    <property type="match status" value="4"/>
</dbReference>
<evidence type="ECO:0000256" key="1">
    <source>
        <dbReference type="SAM" id="Coils"/>
    </source>
</evidence>
<dbReference type="PANTHER" id="PTHR14336">
    <property type="entry name" value="TANDEM PH DOMAIN CONTAINING PROTEIN"/>
    <property type="match status" value="1"/>
</dbReference>
<evidence type="ECO:0000313" key="4">
    <source>
        <dbReference type="EMBL" id="KAF0682615.1"/>
    </source>
</evidence>
<evidence type="ECO:0000313" key="5">
    <source>
        <dbReference type="EMBL" id="VFU01878.1"/>
    </source>
</evidence>
<keyword evidence="6" id="KW-1185">Reference proteome</keyword>
<evidence type="ECO:0000313" key="6">
    <source>
        <dbReference type="Proteomes" id="UP000332933"/>
    </source>
</evidence>
<dbReference type="SUPFAM" id="SSF50729">
    <property type="entry name" value="PH domain-like"/>
    <property type="match status" value="4"/>
</dbReference>
<evidence type="ECO:0000259" key="3">
    <source>
        <dbReference type="PROSITE" id="PS50003"/>
    </source>
</evidence>